<reference evidence="3 4" key="1">
    <citation type="submission" date="2016-10" db="EMBL/GenBank/DDBJ databases">
        <authorList>
            <person name="de Groot N.N."/>
        </authorList>
    </citation>
    <scope>NUCLEOTIDE SEQUENCE [LARGE SCALE GENOMIC DNA]</scope>
    <source>
        <strain evidence="3 4">DSM 20117</strain>
    </source>
</reference>
<dbReference type="Proteomes" id="UP000181917">
    <property type="component" value="Unassembled WGS sequence"/>
</dbReference>
<keyword evidence="1" id="KW-0812">Transmembrane</keyword>
<dbReference type="KEGG" id="acry:AC20117_00115"/>
<sequence length="136" mass="14101">MRRLITLLRAPAGLRSERGSAAVDFVLVGGVLTLIFVSIMQLALVLHVRNTLIDAAGSGARYGALADRGPEDARGRTVSLITGSLNAAYATDVHVEEIQRGGIRTLRVTVNAPLPAVGLVGPAGGLEVEGHAALSR</sequence>
<keyword evidence="1" id="KW-1133">Transmembrane helix</keyword>
<accession>A0A1H1FJ29</accession>
<protein>
    <submittedName>
        <fullName evidence="3">TadE-like protein</fullName>
    </submittedName>
</protein>
<feature type="domain" description="TadE-like" evidence="2">
    <location>
        <begin position="19"/>
        <end position="61"/>
    </location>
</feature>
<dbReference type="InterPro" id="IPR012495">
    <property type="entry name" value="TadE-like_dom"/>
</dbReference>
<feature type="transmembrane region" description="Helical" evidence="1">
    <location>
        <begin position="21"/>
        <end position="44"/>
    </location>
</feature>
<dbReference type="EMBL" id="FNKH01000002">
    <property type="protein sequence ID" value="SDR00854.1"/>
    <property type="molecule type" value="Genomic_DNA"/>
</dbReference>
<proteinExistence type="predicted"/>
<keyword evidence="4" id="KW-1185">Reference proteome</keyword>
<evidence type="ECO:0000259" key="2">
    <source>
        <dbReference type="Pfam" id="PF07811"/>
    </source>
</evidence>
<keyword evidence="1" id="KW-0472">Membrane</keyword>
<evidence type="ECO:0000313" key="3">
    <source>
        <dbReference type="EMBL" id="SDR00854.1"/>
    </source>
</evidence>
<organism evidence="3 4">
    <name type="scientific">Crystallibacter crystallopoietes</name>
    <dbReference type="NCBI Taxonomy" id="37928"/>
    <lineage>
        <taxon>Bacteria</taxon>
        <taxon>Bacillati</taxon>
        <taxon>Actinomycetota</taxon>
        <taxon>Actinomycetes</taxon>
        <taxon>Micrococcales</taxon>
        <taxon>Micrococcaceae</taxon>
        <taxon>Crystallibacter</taxon>
    </lineage>
</organism>
<dbReference type="Pfam" id="PF07811">
    <property type="entry name" value="TadE"/>
    <property type="match status" value="1"/>
</dbReference>
<dbReference type="AlphaFoldDB" id="A0A1H1FJ29"/>
<dbReference type="STRING" id="37928.SAMN04489742_3475"/>
<evidence type="ECO:0000313" key="4">
    <source>
        <dbReference type="Proteomes" id="UP000181917"/>
    </source>
</evidence>
<gene>
    <name evidence="3" type="ORF">SAMN04489742_3475</name>
</gene>
<dbReference type="OrthoDB" id="3254574at2"/>
<dbReference type="RefSeq" id="WP_074701610.1">
    <property type="nucleotide sequence ID" value="NZ_CP018863.1"/>
</dbReference>
<evidence type="ECO:0000256" key="1">
    <source>
        <dbReference type="SAM" id="Phobius"/>
    </source>
</evidence>
<name>A0A1H1FJ29_9MICC</name>